<comment type="caution">
    <text evidence="4">The sequence shown here is derived from an EMBL/GenBank/DDBJ whole genome shotgun (WGS) entry which is preliminary data.</text>
</comment>
<evidence type="ECO:0000313" key="5">
    <source>
        <dbReference type="Proteomes" id="UP001527866"/>
    </source>
</evidence>
<dbReference type="Pfam" id="PF02861">
    <property type="entry name" value="Clp_N"/>
    <property type="match status" value="1"/>
</dbReference>
<evidence type="ECO:0000256" key="2">
    <source>
        <dbReference type="SAM" id="MobiDB-lite"/>
    </source>
</evidence>
<dbReference type="PANTHER" id="PTHR47016:SF5">
    <property type="entry name" value="CLP DOMAIN SUPERFAMILY PROTEIN"/>
    <property type="match status" value="1"/>
</dbReference>
<proteinExistence type="predicted"/>
<organism evidence="4 5">
    <name type="scientific">Nocardiopsis endophytica</name>
    <dbReference type="NCBI Taxonomy" id="3018445"/>
    <lineage>
        <taxon>Bacteria</taxon>
        <taxon>Bacillati</taxon>
        <taxon>Actinomycetota</taxon>
        <taxon>Actinomycetes</taxon>
        <taxon>Streptosporangiales</taxon>
        <taxon>Nocardiopsidaceae</taxon>
        <taxon>Nocardiopsis</taxon>
    </lineage>
</organism>
<feature type="domain" description="Clp R" evidence="3">
    <location>
        <begin position="2"/>
        <end position="153"/>
    </location>
</feature>
<dbReference type="EMBL" id="JAQFWQ010000005">
    <property type="protein sequence ID" value="MDA2809601.1"/>
    <property type="molecule type" value="Genomic_DNA"/>
</dbReference>
<feature type="compositionally biased region" description="Basic and acidic residues" evidence="2">
    <location>
        <begin position="59"/>
        <end position="68"/>
    </location>
</feature>
<gene>
    <name evidence="4" type="ORF">O4J56_03015</name>
</gene>
<protein>
    <recommendedName>
        <fullName evidence="3">Clp R domain-containing protein</fullName>
    </recommendedName>
</protein>
<evidence type="ECO:0000259" key="3">
    <source>
        <dbReference type="PROSITE" id="PS51903"/>
    </source>
</evidence>
<sequence>MFERFSGDARRTVVQAQHEARGLGHGRIGTVHLLLGLLDPGDDPATAPAARALREHGATAEAVRRAAREGAAAPAPRPRRWRFPGSHIPFSKQAKKALELSLREALRFDRRWIDGSHILLGVLRAGGTAAGALESAGVDAEALRRTAEEIARTADRPR</sequence>
<feature type="region of interest" description="Disordered" evidence="2">
    <location>
        <begin position="59"/>
        <end position="78"/>
    </location>
</feature>
<name>A0ABT4TYW5_9ACTN</name>
<dbReference type="PROSITE" id="PS51903">
    <property type="entry name" value="CLP_R"/>
    <property type="match status" value="1"/>
</dbReference>
<dbReference type="Gene3D" id="1.10.1780.10">
    <property type="entry name" value="Clp, N-terminal domain"/>
    <property type="match status" value="1"/>
</dbReference>
<dbReference type="PANTHER" id="PTHR47016">
    <property type="entry name" value="ATP-DEPENDENT CLP PROTEASE ATP-BINDING SUBUNIT CLPT1, CHLOROPLASTIC"/>
    <property type="match status" value="1"/>
</dbReference>
<evidence type="ECO:0000313" key="4">
    <source>
        <dbReference type="EMBL" id="MDA2809601.1"/>
    </source>
</evidence>
<dbReference type="InterPro" id="IPR044217">
    <property type="entry name" value="CLPT1/2"/>
</dbReference>
<accession>A0ABT4TYW5</accession>
<dbReference type="Proteomes" id="UP001527866">
    <property type="component" value="Unassembled WGS sequence"/>
</dbReference>
<reference evidence="4 5" key="1">
    <citation type="submission" date="2023-01" db="EMBL/GenBank/DDBJ databases">
        <title>Draft genome sequence of Nocardiopsis sp. RSe5-2 isolated from halophytes.</title>
        <authorList>
            <person name="Duangmal K."/>
            <person name="Chantavorakit T."/>
        </authorList>
    </citation>
    <scope>NUCLEOTIDE SEQUENCE [LARGE SCALE GENOMIC DNA]</scope>
    <source>
        <strain evidence="4 5">RSe5-2</strain>
    </source>
</reference>
<keyword evidence="5" id="KW-1185">Reference proteome</keyword>
<keyword evidence="1" id="KW-0677">Repeat</keyword>
<dbReference type="InterPro" id="IPR004176">
    <property type="entry name" value="Clp_R_N"/>
</dbReference>
<evidence type="ECO:0000256" key="1">
    <source>
        <dbReference type="PROSITE-ProRule" id="PRU01251"/>
    </source>
</evidence>
<dbReference type="RefSeq" id="WP_270683560.1">
    <property type="nucleotide sequence ID" value="NZ_JAQFWQ010000005.1"/>
</dbReference>
<dbReference type="InterPro" id="IPR036628">
    <property type="entry name" value="Clp_N_dom_sf"/>
</dbReference>
<dbReference type="SUPFAM" id="SSF81923">
    <property type="entry name" value="Double Clp-N motif"/>
    <property type="match status" value="1"/>
</dbReference>